<keyword evidence="1" id="KW-0067">ATP-binding</keyword>
<dbReference type="InterPro" id="IPR049163">
    <property type="entry name" value="Pif1-like_2B_dom"/>
</dbReference>
<dbReference type="SUPFAM" id="SSF52540">
    <property type="entry name" value="P-loop containing nucleoside triphosphate hydrolases"/>
    <property type="match status" value="2"/>
</dbReference>
<gene>
    <name evidence="5" type="ORF">NQ315_017224</name>
</gene>
<dbReference type="GO" id="GO:0000723">
    <property type="term" value="P:telomere maintenance"/>
    <property type="evidence" value="ECO:0007669"/>
    <property type="project" value="InterPro"/>
</dbReference>
<comment type="cofactor">
    <cofactor evidence="1">
        <name>Mg(2+)</name>
        <dbReference type="ChEBI" id="CHEBI:18420"/>
    </cofactor>
</comment>
<evidence type="ECO:0000256" key="1">
    <source>
        <dbReference type="RuleBase" id="RU363044"/>
    </source>
</evidence>
<dbReference type="GO" id="GO:0006310">
    <property type="term" value="P:DNA recombination"/>
    <property type="evidence" value="ECO:0007669"/>
    <property type="project" value="UniProtKB-KW"/>
</dbReference>
<proteinExistence type="inferred from homology"/>
<dbReference type="GO" id="GO:0005524">
    <property type="term" value="F:ATP binding"/>
    <property type="evidence" value="ECO:0007669"/>
    <property type="project" value="UniProtKB-KW"/>
</dbReference>
<dbReference type="AlphaFoldDB" id="A0AAV8V7J8"/>
<feature type="domain" description="DNA helicase Pif1-like DEAD-box helicase" evidence="3">
    <location>
        <begin position="52"/>
        <end position="258"/>
    </location>
</feature>
<keyword evidence="1" id="KW-0234">DNA repair</keyword>
<dbReference type="Pfam" id="PF05970">
    <property type="entry name" value="PIF1"/>
    <property type="match status" value="1"/>
</dbReference>
<evidence type="ECO:0000256" key="2">
    <source>
        <dbReference type="SAM" id="MobiDB-lite"/>
    </source>
</evidence>
<feature type="compositionally biased region" description="Polar residues" evidence="2">
    <location>
        <begin position="316"/>
        <end position="327"/>
    </location>
</feature>
<keyword evidence="1" id="KW-0347">Helicase</keyword>
<evidence type="ECO:0000259" key="4">
    <source>
        <dbReference type="Pfam" id="PF21530"/>
    </source>
</evidence>
<dbReference type="Gene3D" id="3.40.50.300">
    <property type="entry name" value="P-loop containing nucleotide triphosphate hydrolases"/>
    <property type="match status" value="1"/>
</dbReference>
<dbReference type="EMBL" id="JANEYG010000387">
    <property type="protein sequence ID" value="KAJ8909920.1"/>
    <property type="molecule type" value="Genomic_DNA"/>
</dbReference>
<comment type="catalytic activity">
    <reaction evidence="1">
        <text>ATP + H2O = ADP + phosphate + H(+)</text>
        <dbReference type="Rhea" id="RHEA:13065"/>
        <dbReference type="ChEBI" id="CHEBI:15377"/>
        <dbReference type="ChEBI" id="CHEBI:15378"/>
        <dbReference type="ChEBI" id="CHEBI:30616"/>
        <dbReference type="ChEBI" id="CHEBI:43474"/>
        <dbReference type="ChEBI" id="CHEBI:456216"/>
        <dbReference type="EC" id="5.6.2.3"/>
    </reaction>
</comment>
<keyword evidence="1" id="KW-0227">DNA damage</keyword>
<dbReference type="GO" id="GO:0006281">
    <property type="term" value="P:DNA repair"/>
    <property type="evidence" value="ECO:0007669"/>
    <property type="project" value="UniProtKB-KW"/>
</dbReference>
<evidence type="ECO:0000259" key="3">
    <source>
        <dbReference type="Pfam" id="PF05970"/>
    </source>
</evidence>
<feature type="region of interest" description="Disordered" evidence="2">
    <location>
        <begin position="301"/>
        <end position="330"/>
    </location>
</feature>
<organism evidence="5 6">
    <name type="scientific">Exocentrus adspersus</name>
    <dbReference type="NCBI Taxonomy" id="1586481"/>
    <lineage>
        <taxon>Eukaryota</taxon>
        <taxon>Metazoa</taxon>
        <taxon>Ecdysozoa</taxon>
        <taxon>Arthropoda</taxon>
        <taxon>Hexapoda</taxon>
        <taxon>Insecta</taxon>
        <taxon>Pterygota</taxon>
        <taxon>Neoptera</taxon>
        <taxon>Endopterygota</taxon>
        <taxon>Coleoptera</taxon>
        <taxon>Polyphaga</taxon>
        <taxon>Cucujiformia</taxon>
        <taxon>Chrysomeloidea</taxon>
        <taxon>Cerambycidae</taxon>
        <taxon>Lamiinae</taxon>
        <taxon>Acanthocinini</taxon>
        <taxon>Exocentrus</taxon>
    </lineage>
</organism>
<dbReference type="InterPro" id="IPR027417">
    <property type="entry name" value="P-loop_NTPase"/>
</dbReference>
<dbReference type="GO" id="GO:0043139">
    <property type="term" value="F:5'-3' DNA helicase activity"/>
    <property type="evidence" value="ECO:0007669"/>
    <property type="project" value="UniProtKB-EC"/>
</dbReference>
<keyword evidence="1" id="KW-0547">Nucleotide-binding</keyword>
<dbReference type="Pfam" id="PF21530">
    <property type="entry name" value="Pif1_2B_dom"/>
    <property type="match status" value="1"/>
</dbReference>
<dbReference type="PANTHER" id="PTHR10492">
    <property type="match status" value="1"/>
</dbReference>
<dbReference type="Proteomes" id="UP001159042">
    <property type="component" value="Unassembled WGS sequence"/>
</dbReference>
<comment type="caution">
    <text evidence="5">The sequence shown here is derived from an EMBL/GenBank/DDBJ whole genome shotgun (WGS) entry which is preliminary data.</text>
</comment>
<evidence type="ECO:0000313" key="5">
    <source>
        <dbReference type="EMBL" id="KAJ8909920.1"/>
    </source>
</evidence>
<comment type="similarity">
    <text evidence="1">Belongs to the helicase family.</text>
</comment>
<dbReference type="GO" id="GO:0016787">
    <property type="term" value="F:hydrolase activity"/>
    <property type="evidence" value="ECO:0007669"/>
    <property type="project" value="UniProtKB-KW"/>
</dbReference>
<accession>A0AAV8V7J8</accession>
<keyword evidence="1" id="KW-0233">DNA recombination</keyword>
<feature type="domain" description="DNA helicase Pif1-like 2B" evidence="4">
    <location>
        <begin position="343"/>
        <end position="388"/>
    </location>
</feature>
<reference evidence="5 6" key="1">
    <citation type="journal article" date="2023" name="Insect Mol. Biol.">
        <title>Genome sequencing provides insights into the evolution of gene families encoding plant cell wall-degrading enzymes in longhorned beetles.</title>
        <authorList>
            <person name="Shin N.R."/>
            <person name="Okamura Y."/>
            <person name="Kirsch R."/>
            <person name="Pauchet Y."/>
        </authorList>
    </citation>
    <scope>NUCLEOTIDE SEQUENCE [LARGE SCALE GENOMIC DNA]</scope>
    <source>
        <strain evidence="5">EAD_L_NR</strain>
    </source>
</reference>
<keyword evidence="6" id="KW-1185">Reference proteome</keyword>
<name>A0AAV8V7J8_9CUCU</name>
<dbReference type="InterPro" id="IPR010285">
    <property type="entry name" value="DNA_helicase_pif1-like_DEAD"/>
</dbReference>
<protein>
    <recommendedName>
        <fullName evidence="1">ATP-dependent DNA helicase</fullName>
        <ecNumber evidence="1">5.6.2.3</ecNumber>
    </recommendedName>
</protein>
<sequence>MLQDIQNVLMVNGSRLAEFGLPEPEPTEPVQGFDPIDVEIERQIADEMLQNLNVEQRVIYNRVMAAVHNPEENDRLFVINAAAGSGKSYLFQALTAQLQGEGRTVIVTCPTGIAASIFKRVALVTCPTGIAASIFKELPFDINETPRSSVTPTFEKGRVIAAASLLIIDEISMVTSLIFNIIERALRDICQDERPFGHKYVLLGGDARQTLPIVIGGDRCIKSSRHWPLFSSMELHTNVRALENQEFYRWLLNLGNGLLPPLRVTPYGNIIQIPQECYVDDQIALIDFCFDTFFTRNLYKSNSNPNKQHQRHYKQSHYQPHTSADSVDTTDDPEAEIANYTIECLNSLTPSCMSPHRLILKPGVLVMLIRNLNIKQGLCNGTRLIVRQTIGANRTPNKLNLHITESMLTIALQTELFAIGYQIQFKVSISNASHYYINYFQWFISYIDLSLPNKTNKLIPPGLNIHTSKIFSLFKTMSNYILLEDVYIFLAAPKLLQEPNDGGARRPINPRQEDLDEEEILLADPANDEPDFNNLVVNDIIIDDIDDAIDQERVSRDILDTRHAFNKTDHKSKF</sequence>
<keyword evidence="1" id="KW-0378">Hydrolase</keyword>
<evidence type="ECO:0000313" key="6">
    <source>
        <dbReference type="Proteomes" id="UP001159042"/>
    </source>
</evidence>
<dbReference type="EC" id="5.6.2.3" evidence="1"/>